<accession>A0A833SXP2</accession>
<reference evidence="2" key="1">
    <citation type="submission" date="2020-04" db="EMBL/GenBank/DDBJ databases">
        <title>Hybrid Assembly of Korean Phytophthora infestans isolates.</title>
        <authorList>
            <person name="Prokchorchik M."/>
            <person name="Lee Y."/>
            <person name="Seo J."/>
            <person name="Cho J.-H."/>
            <person name="Park Y.-E."/>
            <person name="Jang D.-C."/>
            <person name="Im J.-S."/>
            <person name="Choi J.-G."/>
            <person name="Park H.-J."/>
            <person name="Lee G.-B."/>
            <person name="Lee Y.-G."/>
            <person name="Hong S.-Y."/>
            <person name="Cho K."/>
            <person name="Sohn K.H."/>
        </authorList>
    </citation>
    <scope>NUCLEOTIDE SEQUENCE</scope>
    <source>
        <strain evidence="2">KR_1_A1</strain>
    </source>
</reference>
<feature type="compositionally biased region" description="Basic and acidic residues" evidence="1">
    <location>
        <begin position="49"/>
        <end position="63"/>
    </location>
</feature>
<evidence type="ECO:0000313" key="2">
    <source>
        <dbReference type="EMBL" id="KAF4039549.1"/>
    </source>
</evidence>
<organism evidence="2 3">
    <name type="scientific">Phytophthora infestans</name>
    <name type="common">Potato late blight agent</name>
    <name type="synonym">Botrytis infestans</name>
    <dbReference type="NCBI Taxonomy" id="4787"/>
    <lineage>
        <taxon>Eukaryota</taxon>
        <taxon>Sar</taxon>
        <taxon>Stramenopiles</taxon>
        <taxon>Oomycota</taxon>
        <taxon>Peronosporomycetes</taxon>
        <taxon>Peronosporales</taxon>
        <taxon>Peronosporaceae</taxon>
        <taxon>Phytophthora</taxon>
    </lineage>
</organism>
<evidence type="ECO:0000256" key="1">
    <source>
        <dbReference type="SAM" id="MobiDB-lite"/>
    </source>
</evidence>
<keyword evidence="3" id="KW-1185">Reference proteome</keyword>
<proteinExistence type="predicted"/>
<dbReference type="EMBL" id="WSZM01000174">
    <property type="protein sequence ID" value="KAF4039549.1"/>
    <property type="molecule type" value="Genomic_DNA"/>
</dbReference>
<dbReference type="Proteomes" id="UP000602510">
    <property type="component" value="Unassembled WGS sequence"/>
</dbReference>
<sequence>MAKPDGEEAGHVALDAIVVEYPGPKAHATKRRAEEARRQADNNAMLATKETHVDKEVMTNEETRGATVRTFERTARAATNVAKEGCSSIPDEHDATDKIHQDDERVRRRQRPVGINSQRAVSTITRAEAGSSATRPLDTAKGRMKQGESWYTTRT</sequence>
<protein>
    <submittedName>
        <fullName evidence="2">Uncharacterized protein</fullName>
    </submittedName>
</protein>
<feature type="compositionally biased region" description="Polar residues" evidence="1">
    <location>
        <begin position="115"/>
        <end position="125"/>
    </location>
</feature>
<dbReference type="AlphaFoldDB" id="A0A833SXP2"/>
<gene>
    <name evidence="2" type="ORF">GN244_ATG08382</name>
</gene>
<feature type="region of interest" description="Disordered" evidence="1">
    <location>
        <begin position="25"/>
        <end position="63"/>
    </location>
</feature>
<name>A0A833SXP2_PHYIN</name>
<comment type="caution">
    <text evidence="2">The sequence shown here is derived from an EMBL/GenBank/DDBJ whole genome shotgun (WGS) entry which is preliminary data.</text>
</comment>
<feature type="compositionally biased region" description="Basic and acidic residues" evidence="1">
    <location>
        <begin position="31"/>
        <end position="40"/>
    </location>
</feature>
<feature type="compositionally biased region" description="Basic and acidic residues" evidence="1">
    <location>
        <begin position="90"/>
        <end position="106"/>
    </location>
</feature>
<feature type="region of interest" description="Disordered" evidence="1">
    <location>
        <begin position="82"/>
        <end position="155"/>
    </location>
</feature>
<evidence type="ECO:0000313" key="3">
    <source>
        <dbReference type="Proteomes" id="UP000602510"/>
    </source>
</evidence>